<dbReference type="OrthoDB" id="9792800at2"/>
<sequence>MIIGLFQRHYKIYKGFSFIPFHSEDPETLSVIIGNNGCGKSSILEAVDTFFNNRIFNINIGSKKGEAFVAPLLLFEKEKLKNFTPSNQKYIEVLSDFLWEEKASNSNYKPIKNYFSFRKNNLLKYRDTHILLVLSKEFDNGNQYFFTFTGSVQKKFKEAGLQPFKPKEYNALISRLRKVYTYLYIPIETSIEDFLRIETEGMQNLIDKKISSEIDKTLTDKRITRATGPNRTKKISLLDIINENLKRYINDTERTIKTIYKGYDFKMQYKAKQNLTASDIKEQIIYSYLSKRTLKKDDKPIRNLSAGERKKALIDIAYSFISGAKDRDSEIILAIDEPESSLHISNCYDQFIRIEEISEAKNCQVLLTTHWYGSLPILNKGTLIQIELDTDTPKHRRFNFQNYFEDRGSHPNDIQLKSFYDLTSSIISSLKHYSTNWLIVEGTDDFNYLSKNLRIKNLKILPVGGCGVVKLLYDFLYVPMSHKSEALDVKGKILCLTDTDLMGPELQHSSETRSNKLKFRRLQIIDGKVTLVKNEHQARMPLEIEEAIDPNDFFKCLSQTINLHGDEELKKDLINFSVSKNASCSQIKGDYSMLTFNGAASDMISNKEKIMNFIEKNKEKISKEYKELIVTSKPKWMNEIEDYFNL</sequence>
<gene>
    <name evidence="3" type="ORF">DZC72_05005</name>
</gene>
<dbReference type="InterPro" id="IPR041685">
    <property type="entry name" value="AAA_GajA/Old/RecF-like"/>
</dbReference>
<dbReference type="InterPro" id="IPR027417">
    <property type="entry name" value="P-loop_NTPase"/>
</dbReference>
<accession>A0A426RLQ8</accession>
<feature type="coiled-coil region" evidence="1">
    <location>
        <begin position="604"/>
        <end position="631"/>
    </location>
</feature>
<dbReference type="Gene3D" id="3.40.50.300">
    <property type="entry name" value="P-loop containing nucleotide triphosphate hydrolases"/>
    <property type="match status" value="1"/>
</dbReference>
<keyword evidence="1" id="KW-0175">Coiled coil</keyword>
<evidence type="ECO:0000313" key="3">
    <source>
        <dbReference type="EMBL" id="RRQ49946.1"/>
    </source>
</evidence>
<organism evidence="3 4">
    <name type="scientific">Maribacter algicola</name>
    <dbReference type="NCBI Taxonomy" id="2498892"/>
    <lineage>
        <taxon>Bacteria</taxon>
        <taxon>Pseudomonadati</taxon>
        <taxon>Bacteroidota</taxon>
        <taxon>Flavobacteriia</taxon>
        <taxon>Flavobacteriales</taxon>
        <taxon>Flavobacteriaceae</taxon>
        <taxon>Maribacter</taxon>
    </lineage>
</organism>
<dbReference type="AlphaFoldDB" id="A0A426RLQ8"/>
<reference evidence="4" key="1">
    <citation type="submission" date="2018-08" db="EMBL/GenBank/DDBJ databases">
        <authorList>
            <person name="Khan S.A."/>
            <person name="J S.E."/>
        </authorList>
    </citation>
    <scope>NUCLEOTIDE SEQUENCE [LARGE SCALE GENOMIC DNA]</scope>
    <source>
        <strain evidence="4">PoM-212</strain>
    </source>
</reference>
<dbReference type="EMBL" id="QUSX01000001">
    <property type="protein sequence ID" value="RRQ49946.1"/>
    <property type="molecule type" value="Genomic_DNA"/>
</dbReference>
<comment type="caution">
    <text evidence="3">The sequence shown here is derived from an EMBL/GenBank/DDBJ whole genome shotgun (WGS) entry which is preliminary data.</text>
</comment>
<dbReference type="InterPro" id="IPR051396">
    <property type="entry name" value="Bact_Antivir_Def_Nuclease"/>
</dbReference>
<dbReference type="RefSeq" id="WP_125221759.1">
    <property type="nucleotide sequence ID" value="NZ_QUSX01000001.1"/>
</dbReference>
<dbReference type="Proteomes" id="UP000286990">
    <property type="component" value="Unassembled WGS sequence"/>
</dbReference>
<evidence type="ECO:0000259" key="2">
    <source>
        <dbReference type="Pfam" id="PF13175"/>
    </source>
</evidence>
<proteinExistence type="predicted"/>
<feature type="domain" description="Endonuclease GajA/Old nuclease/RecF-like AAA" evidence="2">
    <location>
        <begin position="19"/>
        <end position="370"/>
    </location>
</feature>
<keyword evidence="4" id="KW-1185">Reference proteome</keyword>
<evidence type="ECO:0000313" key="4">
    <source>
        <dbReference type="Proteomes" id="UP000286990"/>
    </source>
</evidence>
<dbReference type="Pfam" id="PF13175">
    <property type="entry name" value="AAA_15"/>
    <property type="match status" value="1"/>
</dbReference>
<dbReference type="PANTHER" id="PTHR43581:SF4">
    <property type="entry name" value="ATP_GTP PHOSPHATASE"/>
    <property type="match status" value="1"/>
</dbReference>
<evidence type="ECO:0000256" key="1">
    <source>
        <dbReference type="SAM" id="Coils"/>
    </source>
</evidence>
<name>A0A426RLQ8_9FLAO</name>
<reference evidence="4" key="2">
    <citation type="submission" date="2018-12" db="EMBL/GenBank/DDBJ databases">
        <title>Maribacter lutimaris sp. nov., isolated from marine sediment.</title>
        <authorList>
            <person name="Kim K.K."/>
        </authorList>
    </citation>
    <scope>NUCLEOTIDE SEQUENCE [LARGE SCALE GENOMIC DNA]</scope>
    <source>
        <strain evidence="4">PoM-212</strain>
    </source>
</reference>
<dbReference type="PANTHER" id="PTHR43581">
    <property type="entry name" value="ATP/GTP PHOSPHATASE"/>
    <property type="match status" value="1"/>
</dbReference>
<dbReference type="SUPFAM" id="SSF52540">
    <property type="entry name" value="P-loop containing nucleoside triphosphate hydrolases"/>
    <property type="match status" value="1"/>
</dbReference>
<protein>
    <recommendedName>
        <fullName evidence="2">Endonuclease GajA/Old nuclease/RecF-like AAA domain-containing protein</fullName>
    </recommendedName>
</protein>